<proteinExistence type="predicted"/>
<accession>A0ACB7IB83</accession>
<evidence type="ECO:0000313" key="2">
    <source>
        <dbReference type="Proteomes" id="UP000091857"/>
    </source>
</evidence>
<dbReference type="EMBL" id="CM004387">
    <property type="protein sequence ID" value="KAG8661611.1"/>
    <property type="molecule type" value="Genomic_DNA"/>
</dbReference>
<comment type="caution">
    <text evidence="1">The sequence shown here is derived from an EMBL/GenBank/DDBJ whole genome shotgun (WGS) entry which is preliminary data.</text>
</comment>
<gene>
    <name evidence="1" type="ORF">MANES_01G024600v8</name>
</gene>
<sequence length="884" mass="98786">MSLSISVLQPFLPPFSNLKSVITSSHFREEISGNLHRLRPRHQVSLIFRFNSCHVVPSPEKKQIYRWFPAACWFSSLPATAILSSPSLLLLLPPPPCFSPQGPQHSATRLCPAACAGLLDARLGQVIHGMVIKMALVFDVFVGNALVAMYGKCGLVHEAVKVFDYMPVRNLVSWNSMICVFSENGFSQNSLNMLTEILMGEQGLVPDVATVVTLLPVCAREEELDLGMEIHGLAMKLGLSEDVKVNNALVDMYSKCGYLPEALLLFDKNNNKNVVSWNTMIGGFSMEGYIFESFNLLRKMQMHGEIEPNEVTVLNILPVCLEKSHLPSLKEIHGYSIRHEFQYDELVANAFVTAYAKCGMLSSAERVFYSMETKTVSSWNALMGGYAQNGDPKQALNLYIQMTYSGLEPDWFSIGSILLACAHLKSLRCGKEVHGFVLRNGLETDSFICVSLLSLYIHCGKSSSARVIFDGMEDKNLVSWNAMISGYSQNGLPDEALTLFRKLLSNGIQPCDIAILSVLGACAKLSALRLGKETHCYALKSLLMEDVFVSCSTIDMYAKCGCIEESRSVFDGLRDKDVASWNAIIAAYGVHGKGKEAIKLFERMKKVGQMPDSFTFIGILTACCHAGLVEEGLKYFREKQNSHGIEPKLEHYACVIDMLGRARRLDDALRLVDEMPEQPDSGIWSSLLSSCRNFGDLEMGEKIAEKLLELEPNKVENYVLLSNLYAGSGRWGDVRRVRQMIKDIGIQKDAGCSWTELEGKVYSFLVGDNFLPESEEIRLTWRSLEKQISKIGYKPNTDCVLHEVGDEEKMEILRGHSEKLAVSFGLLKTTKGTTLRIFKNLRICVDCHNATKLISKIVEREIIIRDNKRFHHFRDGLCSCGDHW</sequence>
<organism evidence="1 2">
    <name type="scientific">Manihot esculenta</name>
    <name type="common">Cassava</name>
    <name type="synonym">Jatropha manihot</name>
    <dbReference type="NCBI Taxonomy" id="3983"/>
    <lineage>
        <taxon>Eukaryota</taxon>
        <taxon>Viridiplantae</taxon>
        <taxon>Streptophyta</taxon>
        <taxon>Embryophyta</taxon>
        <taxon>Tracheophyta</taxon>
        <taxon>Spermatophyta</taxon>
        <taxon>Magnoliopsida</taxon>
        <taxon>eudicotyledons</taxon>
        <taxon>Gunneridae</taxon>
        <taxon>Pentapetalae</taxon>
        <taxon>rosids</taxon>
        <taxon>fabids</taxon>
        <taxon>Malpighiales</taxon>
        <taxon>Euphorbiaceae</taxon>
        <taxon>Crotonoideae</taxon>
        <taxon>Manihoteae</taxon>
        <taxon>Manihot</taxon>
    </lineage>
</organism>
<protein>
    <submittedName>
        <fullName evidence="1">Uncharacterized protein</fullName>
    </submittedName>
</protein>
<reference evidence="2" key="1">
    <citation type="journal article" date="2016" name="Nat. Biotechnol.">
        <title>Sequencing wild and cultivated cassava and related species reveals extensive interspecific hybridization and genetic diversity.</title>
        <authorList>
            <person name="Bredeson J.V."/>
            <person name="Lyons J.B."/>
            <person name="Prochnik S.E."/>
            <person name="Wu G.A."/>
            <person name="Ha C.M."/>
            <person name="Edsinger-Gonzales E."/>
            <person name="Grimwood J."/>
            <person name="Schmutz J."/>
            <person name="Rabbi I.Y."/>
            <person name="Egesi C."/>
            <person name="Nauluvula P."/>
            <person name="Lebot V."/>
            <person name="Ndunguru J."/>
            <person name="Mkamilo G."/>
            <person name="Bart R.S."/>
            <person name="Setter T.L."/>
            <person name="Gleadow R.M."/>
            <person name="Kulakow P."/>
            <person name="Ferguson M.E."/>
            <person name="Rounsley S."/>
            <person name="Rokhsar D.S."/>
        </authorList>
    </citation>
    <scope>NUCLEOTIDE SEQUENCE [LARGE SCALE GENOMIC DNA]</scope>
    <source>
        <strain evidence="2">cv. AM560-2</strain>
    </source>
</reference>
<evidence type="ECO:0000313" key="1">
    <source>
        <dbReference type="EMBL" id="KAG8661611.1"/>
    </source>
</evidence>
<name>A0ACB7IB83_MANES</name>
<dbReference type="Proteomes" id="UP000091857">
    <property type="component" value="Chromosome 1"/>
</dbReference>
<keyword evidence="2" id="KW-1185">Reference proteome</keyword>